<sequence>MSQFFSARRLSLCLSLGVALAAVGLPVRAEKPMLKVMINDVAPYSWRRDDVIVGMHVDLMRALAEQAEVDMEMRSGAYARLIRGFKDGWADLVLALKNPEMDAEAVWVGRMHSFRSIIISRHLAPISAVSQLKGKQLGMARGAFYSESINNDDEIRKFGITDPFQGVRMLAAGRLDAVISSDYLLKHALRQSGLEMSQFAPTFVVNELSYALYARKDLPESLLQRLHAALETLERQGRLAALLRPYE</sequence>
<evidence type="ECO:0000256" key="1">
    <source>
        <dbReference type="ARBA" id="ARBA00022729"/>
    </source>
</evidence>
<dbReference type="SMART" id="SM00062">
    <property type="entry name" value="PBPb"/>
    <property type="match status" value="1"/>
</dbReference>
<evidence type="ECO:0000313" key="4">
    <source>
        <dbReference type="EMBL" id="MDT8999121.1"/>
    </source>
</evidence>
<evidence type="ECO:0000256" key="2">
    <source>
        <dbReference type="SAM" id="SignalP"/>
    </source>
</evidence>
<dbReference type="Gene3D" id="3.40.190.10">
    <property type="entry name" value="Periplasmic binding protein-like II"/>
    <property type="match status" value="2"/>
</dbReference>
<dbReference type="PANTHER" id="PTHR35936:SF19">
    <property type="entry name" value="AMINO-ACID-BINDING PROTEIN YXEM-RELATED"/>
    <property type="match status" value="1"/>
</dbReference>
<dbReference type="PANTHER" id="PTHR35936">
    <property type="entry name" value="MEMBRANE-BOUND LYTIC MUREIN TRANSGLYCOSYLASE F"/>
    <property type="match status" value="1"/>
</dbReference>
<evidence type="ECO:0000259" key="3">
    <source>
        <dbReference type="SMART" id="SM00062"/>
    </source>
</evidence>
<dbReference type="Pfam" id="PF00497">
    <property type="entry name" value="SBP_bac_3"/>
    <property type="match status" value="1"/>
</dbReference>
<reference evidence="4" key="1">
    <citation type="submission" date="2023-09" db="EMBL/GenBank/DDBJ databases">
        <title>Paucibacter sp. APW11 Genome sequencing and assembly.</title>
        <authorList>
            <person name="Kim I."/>
        </authorList>
    </citation>
    <scope>NUCLEOTIDE SEQUENCE</scope>
    <source>
        <strain evidence="4">APW11</strain>
    </source>
</reference>
<feature type="signal peptide" evidence="2">
    <location>
        <begin position="1"/>
        <end position="21"/>
    </location>
</feature>
<feature type="domain" description="Solute-binding protein family 3/N-terminal" evidence="3">
    <location>
        <begin position="33"/>
        <end position="247"/>
    </location>
</feature>
<keyword evidence="5" id="KW-1185">Reference proteome</keyword>
<proteinExistence type="predicted"/>
<dbReference type="Proteomes" id="UP001246372">
    <property type="component" value="Unassembled WGS sequence"/>
</dbReference>
<dbReference type="EMBL" id="JAVXZY010000002">
    <property type="protein sequence ID" value="MDT8999121.1"/>
    <property type="molecule type" value="Genomic_DNA"/>
</dbReference>
<protein>
    <submittedName>
        <fullName evidence="4">Transporter substrate-binding domain-containing protein</fullName>
    </submittedName>
</protein>
<evidence type="ECO:0000313" key="5">
    <source>
        <dbReference type="Proteomes" id="UP001246372"/>
    </source>
</evidence>
<gene>
    <name evidence="4" type="ORF">RQP53_07560</name>
</gene>
<dbReference type="RefSeq" id="WP_315649610.1">
    <property type="nucleotide sequence ID" value="NZ_JAVXZY010000002.1"/>
</dbReference>
<comment type="caution">
    <text evidence="4">The sequence shown here is derived from an EMBL/GenBank/DDBJ whole genome shotgun (WGS) entry which is preliminary data.</text>
</comment>
<name>A0ABU3P960_9BURK</name>
<keyword evidence="1 2" id="KW-0732">Signal</keyword>
<organism evidence="4 5">
    <name type="scientific">Roseateles aquae</name>
    <dbReference type="NCBI Taxonomy" id="3077235"/>
    <lineage>
        <taxon>Bacteria</taxon>
        <taxon>Pseudomonadati</taxon>
        <taxon>Pseudomonadota</taxon>
        <taxon>Betaproteobacteria</taxon>
        <taxon>Burkholderiales</taxon>
        <taxon>Sphaerotilaceae</taxon>
        <taxon>Roseateles</taxon>
    </lineage>
</organism>
<dbReference type="InterPro" id="IPR001638">
    <property type="entry name" value="Solute-binding_3/MltF_N"/>
</dbReference>
<accession>A0ABU3P960</accession>
<dbReference type="SUPFAM" id="SSF53850">
    <property type="entry name" value="Periplasmic binding protein-like II"/>
    <property type="match status" value="1"/>
</dbReference>
<feature type="chain" id="PRO_5047337110" evidence="2">
    <location>
        <begin position="22"/>
        <end position="247"/>
    </location>
</feature>